<dbReference type="Gene3D" id="3.40.630.30">
    <property type="match status" value="1"/>
</dbReference>
<dbReference type="Proteomes" id="UP000094869">
    <property type="component" value="Unassembled WGS sequence"/>
</dbReference>
<dbReference type="PANTHER" id="PTHR31143:SF2">
    <property type="entry name" value="FR47-LIKE DOMAIN-CONTAINING PROTEIN-RELATED"/>
    <property type="match status" value="1"/>
</dbReference>
<dbReference type="AlphaFoldDB" id="A0A1E3U8A6"/>
<dbReference type="Proteomes" id="UP000094271">
    <property type="component" value="Unassembled WGS sequence"/>
</dbReference>
<evidence type="ECO:0000313" key="4">
    <source>
        <dbReference type="Proteomes" id="UP000094271"/>
    </source>
</evidence>
<protein>
    <recommendedName>
        <fullName evidence="1">N-acetyltransferase domain-containing protein</fullName>
    </recommendedName>
</protein>
<dbReference type="InterPro" id="IPR000182">
    <property type="entry name" value="GNAT_dom"/>
</dbReference>
<reference evidence="2 4" key="2">
    <citation type="submission" date="2016-08" db="EMBL/GenBank/DDBJ databases">
        <authorList>
            <person name="Seilhamer J.J."/>
        </authorList>
    </citation>
    <scope>NUCLEOTIDE SEQUENCE [LARGE SCALE GENOMIC DNA]</scope>
    <source>
        <strain evidence="2 4">NML150140-1</strain>
    </source>
</reference>
<dbReference type="PROSITE" id="PS51186">
    <property type="entry name" value="GNAT"/>
    <property type="match status" value="1"/>
</dbReference>
<dbReference type="InterPro" id="IPR016181">
    <property type="entry name" value="Acyl_CoA_acyltransferase"/>
</dbReference>
<dbReference type="GO" id="GO:0016747">
    <property type="term" value="F:acyltransferase activity, transferring groups other than amino-acyl groups"/>
    <property type="evidence" value="ECO:0007669"/>
    <property type="project" value="InterPro"/>
</dbReference>
<dbReference type="EMBL" id="MEHA01000035">
    <property type="protein sequence ID" value="ODR43258.1"/>
    <property type="molecule type" value="Genomic_DNA"/>
</dbReference>
<keyword evidence="5" id="KW-1185">Reference proteome</keyword>
<sequence>MNKLLNSYACLSVRPVKTCGRIRIPDPSLKEAMARLITVMYLDAGLGELSREEALDFAEEKTASDRLFLWENEQGEIVSMVNIAHCTPEYARLNAVVTDRSHRCKGYGAMLVSQVSQRLLQAGQIPVLYADAGYMPSNALYRKIGYTEQGQVAEQRIICR</sequence>
<evidence type="ECO:0000313" key="3">
    <source>
        <dbReference type="EMBL" id="ODR50784.1"/>
    </source>
</evidence>
<evidence type="ECO:0000313" key="2">
    <source>
        <dbReference type="EMBL" id="ODR43258.1"/>
    </source>
</evidence>
<evidence type="ECO:0000313" key="5">
    <source>
        <dbReference type="Proteomes" id="UP000094869"/>
    </source>
</evidence>
<reference evidence="3 5" key="1">
    <citation type="submission" date="2016-08" db="EMBL/GenBank/DDBJ databases">
        <title>Characterization of Isolates of Eisenbergiella tayi Derived from Blood Cultures, Using Whole Genome Sequencing.</title>
        <authorList>
            <person name="Bernier A.-M."/>
            <person name="Burdz T."/>
            <person name="Wiebe D."/>
            <person name="Bernard K."/>
        </authorList>
    </citation>
    <scope>NUCLEOTIDE SEQUENCE [LARGE SCALE GENOMIC DNA]</scope>
    <source>
        <strain evidence="3 5">NML120146</strain>
    </source>
</reference>
<accession>A0A1E3U8A6</accession>
<dbReference type="SUPFAM" id="SSF55729">
    <property type="entry name" value="Acyl-CoA N-acyltransferases (Nat)"/>
    <property type="match status" value="1"/>
</dbReference>
<dbReference type="InterPro" id="IPR027365">
    <property type="entry name" value="GNAT_acetyltra_YdfB-like"/>
</dbReference>
<dbReference type="EMBL" id="MEHD01000034">
    <property type="protein sequence ID" value="ODR50784.1"/>
    <property type="molecule type" value="Genomic_DNA"/>
</dbReference>
<dbReference type="OrthoDB" id="3174529at2"/>
<comment type="caution">
    <text evidence="2">The sequence shown here is derived from an EMBL/GenBank/DDBJ whole genome shotgun (WGS) entry which is preliminary data.</text>
</comment>
<dbReference type="PANTHER" id="PTHR31143">
    <property type="match status" value="1"/>
</dbReference>
<evidence type="ECO:0000259" key="1">
    <source>
        <dbReference type="PROSITE" id="PS51186"/>
    </source>
</evidence>
<feature type="domain" description="N-acetyltransferase" evidence="1">
    <location>
        <begin position="20"/>
        <end position="160"/>
    </location>
</feature>
<gene>
    <name evidence="2" type="ORF">BEI59_30675</name>
    <name evidence="3" type="ORF">BEI63_21455</name>
</gene>
<proteinExistence type="predicted"/>
<name>A0A1E3U8A6_9FIRM</name>
<dbReference type="InterPro" id="IPR013653">
    <property type="entry name" value="GCN5-like_dom"/>
</dbReference>
<dbReference type="CDD" id="cd04301">
    <property type="entry name" value="NAT_SF"/>
    <property type="match status" value="1"/>
</dbReference>
<dbReference type="RefSeq" id="WP_069410940.1">
    <property type="nucleotide sequence ID" value="NZ_DBFYTW010000046.1"/>
</dbReference>
<organism evidence="2 4">
    <name type="scientific">Eisenbergiella tayi</name>
    <dbReference type="NCBI Taxonomy" id="1432052"/>
    <lineage>
        <taxon>Bacteria</taxon>
        <taxon>Bacillati</taxon>
        <taxon>Bacillota</taxon>
        <taxon>Clostridia</taxon>
        <taxon>Lachnospirales</taxon>
        <taxon>Lachnospiraceae</taxon>
        <taxon>Eisenbergiella</taxon>
    </lineage>
</organism>
<dbReference type="Pfam" id="PF08445">
    <property type="entry name" value="FR47"/>
    <property type="match status" value="1"/>
</dbReference>